<feature type="region of interest" description="Disordered" evidence="1">
    <location>
        <begin position="29"/>
        <end position="48"/>
    </location>
</feature>
<keyword evidence="3" id="KW-1185">Reference proteome</keyword>
<accession>A0A4P9WKL5</accession>
<name>A0A4P9WKL5_9FUNG</name>
<dbReference type="EMBL" id="KZ994772">
    <property type="protein sequence ID" value="RKO92118.1"/>
    <property type="molecule type" value="Genomic_DNA"/>
</dbReference>
<gene>
    <name evidence="2" type="ORF">BDK51DRAFT_49491</name>
</gene>
<dbReference type="Proteomes" id="UP000269721">
    <property type="component" value="Unassembled WGS sequence"/>
</dbReference>
<dbReference type="AlphaFoldDB" id="A0A4P9WKL5"/>
<organism evidence="2 3">
    <name type="scientific">Blyttiomyces helicus</name>
    <dbReference type="NCBI Taxonomy" id="388810"/>
    <lineage>
        <taxon>Eukaryota</taxon>
        <taxon>Fungi</taxon>
        <taxon>Fungi incertae sedis</taxon>
        <taxon>Chytridiomycota</taxon>
        <taxon>Chytridiomycota incertae sedis</taxon>
        <taxon>Chytridiomycetes</taxon>
        <taxon>Chytridiomycetes incertae sedis</taxon>
        <taxon>Blyttiomyces</taxon>
    </lineage>
</organism>
<protein>
    <submittedName>
        <fullName evidence="2">Uncharacterized protein</fullName>
    </submittedName>
</protein>
<sequence length="192" mass="21074">MNYHYLRRQGSKGRSTVVPAPRTAEKLAGANGPNSCLKPQMRPRSGLATAEASSSAVLIRVHGTSNHIDGEWRCPTPFPLDPSNLLRVFASPNFQTPQAPPSSHTMSQTFSASAYCTPSPVSPTSAEPEAFHKRMEMMAERIEHGENVFDEAASVQDEVVLEQDPAKSGGSGKIRKFLVKVFGERRFHRQAR</sequence>
<evidence type="ECO:0000313" key="3">
    <source>
        <dbReference type="Proteomes" id="UP000269721"/>
    </source>
</evidence>
<reference evidence="3" key="1">
    <citation type="journal article" date="2018" name="Nat. Microbiol.">
        <title>Leveraging single-cell genomics to expand the fungal tree of life.</title>
        <authorList>
            <person name="Ahrendt S.R."/>
            <person name="Quandt C.A."/>
            <person name="Ciobanu D."/>
            <person name="Clum A."/>
            <person name="Salamov A."/>
            <person name="Andreopoulos B."/>
            <person name="Cheng J.F."/>
            <person name="Woyke T."/>
            <person name="Pelin A."/>
            <person name="Henrissat B."/>
            <person name="Reynolds N.K."/>
            <person name="Benny G.L."/>
            <person name="Smith M.E."/>
            <person name="James T.Y."/>
            <person name="Grigoriev I.V."/>
        </authorList>
    </citation>
    <scope>NUCLEOTIDE SEQUENCE [LARGE SCALE GENOMIC DNA]</scope>
</reference>
<evidence type="ECO:0000313" key="2">
    <source>
        <dbReference type="EMBL" id="RKO92118.1"/>
    </source>
</evidence>
<proteinExistence type="predicted"/>
<evidence type="ECO:0000256" key="1">
    <source>
        <dbReference type="SAM" id="MobiDB-lite"/>
    </source>
</evidence>